<comment type="similarity">
    <text evidence="2">Belongs to the Cold-regulated 413 protein family.</text>
</comment>
<evidence type="ECO:0000256" key="2">
    <source>
        <dbReference type="ARBA" id="ARBA00005852"/>
    </source>
</evidence>
<evidence type="ECO:0000313" key="8">
    <source>
        <dbReference type="Proteomes" id="UP000836841"/>
    </source>
</evidence>
<dbReference type="Pfam" id="PF05562">
    <property type="entry name" value="WCOR413"/>
    <property type="match status" value="1"/>
</dbReference>
<dbReference type="Proteomes" id="UP000836841">
    <property type="component" value="Chromosome 4"/>
</dbReference>
<protein>
    <submittedName>
        <fullName evidence="7">Uncharacterized protein</fullName>
    </submittedName>
</protein>
<gene>
    <name evidence="7" type="ORF">TAV2_LOCUS14558</name>
</gene>
<keyword evidence="5 6" id="KW-0472">Membrane</keyword>
<dbReference type="PANTHER" id="PTHR33596">
    <property type="entry name" value="COLD-REGULATED 413 PLASMA MEMBRANE PROTEIN 2"/>
    <property type="match status" value="1"/>
</dbReference>
<dbReference type="InterPro" id="IPR008892">
    <property type="entry name" value="COR413"/>
</dbReference>
<feature type="non-terminal residue" evidence="7">
    <location>
        <position position="1"/>
    </location>
</feature>
<evidence type="ECO:0000256" key="1">
    <source>
        <dbReference type="ARBA" id="ARBA00004141"/>
    </source>
</evidence>
<evidence type="ECO:0000256" key="3">
    <source>
        <dbReference type="ARBA" id="ARBA00022692"/>
    </source>
</evidence>
<proteinExistence type="inferred from homology"/>
<keyword evidence="8" id="KW-1185">Reference proteome</keyword>
<dbReference type="AlphaFoldDB" id="A0AAU9SAC5"/>
<dbReference type="GO" id="GO:0016020">
    <property type="term" value="C:membrane"/>
    <property type="evidence" value="ECO:0007669"/>
    <property type="project" value="UniProtKB-SubCell"/>
</dbReference>
<dbReference type="EMBL" id="OU466860">
    <property type="protein sequence ID" value="CAH2061338.1"/>
    <property type="molecule type" value="Genomic_DNA"/>
</dbReference>
<evidence type="ECO:0000256" key="6">
    <source>
        <dbReference type="SAM" id="Phobius"/>
    </source>
</evidence>
<reference evidence="7 8" key="1">
    <citation type="submission" date="2022-03" db="EMBL/GenBank/DDBJ databases">
        <authorList>
            <person name="Nunn A."/>
            <person name="Chopra R."/>
            <person name="Nunn A."/>
            <person name="Contreras Garrido A."/>
        </authorList>
    </citation>
    <scope>NUCLEOTIDE SEQUENCE [LARGE SCALE GENOMIC DNA]</scope>
</reference>
<evidence type="ECO:0000256" key="5">
    <source>
        <dbReference type="ARBA" id="ARBA00023136"/>
    </source>
</evidence>
<feature type="transmembrane region" description="Helical" evidence="6">
    <location>
        <begin position="20"/>
        <end position="44"/>
    </location>
</feature>
<feature type="transmembrane region" description="Helical" evidence="6">
    <location>
        <begin position="56"/>
        <end position="74"/>
    </location>
</feature>
<sequence>MEKFEYLNEVQVAAAKLIQSYGVIAMVTLFLSWTGSFAAVLLMILDRTKWKSTNMWTSLLAPYLFFSLPLVIFQFLRTEFAKWIALLTVVLRLFLPNRFPESLEIPGTTILLIVTAPSFFVKTFRDDLSNPGNFCLLTSCYLLDKHTKACGGYKNSFTQRDNITCTICLYLLFVYPIWCSLSCLF</sequence>
<evidence type="ECO:0000256" key="4">
    <source>
        <dbReference type="ARBA" id="ARBA00022989"/>
    </source>
</evidence>
<keyword evidence="4 6" id="KW-1133">Transmembrane helix</keyword>
<dbReference type="PANTHER" id="PTHR33596:SF1">
    <property type="entry name" value="COLD-REGULATED 413 PLASMA MEMBRANE PROTEIN 1-RELATED"/>
    <property type="match status" value="1"/>
</dbReference>
<evidence type="ECO:0000313" key="7">
    <source>
        <dbReference type="EMBL" id="CAH2061338.1"/>
    </source>
</evidence>
<comment type="subcellular location">
    <subcellularLocation>
        <location evidence="1">Membrane</location>
        <topology evidence="1">Multi-pass membrane protein</topology>
    </subcellularLocation>
</comment>
<accession>A0AAU9SAC5</accession>
<name>A0AAU9SAC5_THLAR</name>
<organism evidence="7 8">
    <name type="scientific">Thlaspi arvense</name>
    <name type="common">Field penny-cress</name>
    <dbReference type="NCBI Taxonomy" id="13288"/>
    <lineage>
        <taxon>Eukaryota</taxon>
        <taxon>Viridiplantae</taxon>
        <taxon>Streptophyta</taxon>
        <taxon>Embryophyta</taxon>
        <taxon>Tracheophyta</taxon>
        <taxon>Spermatophyta</taxon>
        <taxon>Magnoliopsida</taxon>
        <taxon>eudicotyledons</taxon>
        <taxon>Gunneridae</taxon>
        <taxon>Pentapetalae</taxon>
        <taxon>rosids</taxon>
        <taxon>malvids</taxon>
        <taxon>Brassicales</taxon>
        <taxon>Brassicaceae</taxon>
        <taxon>Thlaspideae</taxon>
        <taxon>Thlaspi</taxon>
    </lineage>
</organism>
<keyword evidence="3 6" id="KW-0812">Transmembrane</keyword>